<name>A0A927F231_9ACTN</name>
<feature type="region of interest" description="Disordered" evidence="1">
    <location>
        <begin position="157"/>
        <end position="176"/>
    </location>
</feature>
<reference evidence="2" key="1">
    <citation type="submission" date="2020-09" db="EMBL/GenBank/DDBJ databases">
        <title>Secondary metabolite and genome analysis of marine Streptomyces chumphonensis KK1-2T.</title>
        <authorList>
            <person name="Phongsopitanun W."/>
            <person name="Kanchanasin P."/>
            <person name="Pittayakhajonwut P."/>
            <person name="Suwanborirux K."/>
            <person name="Tanasupawat S."/>
        </authorList>
    </citation>
    <scope>NUCLEOTIDE SEQUENCE</scope>
    <source>
        <strain evidence="2">KK1-2</strain>
    </source>
</reference>
<comment type="caution">
    <text evidence="2">The sequence shown here is derived from an EMBL/GenBank/DDBJ whole genome shotgun (WGS) entry which is preliminary data.</text>
</comment>
<dbReference type="EMBL" id="JACXYU010000010">
    <property type="protein sequence ID" value="MBD3933590.1"/>
    <property type="molecule type" value="Genomic_DNA"/>
</dbReference>
<gene>
    <name evidence="2" type="ORF">IF129_18775</name>
</gene>
<sequence length="176" mass="18834">MVLSMAVIGIGAWGLYLFIPDGDSGDERPREISYQAELVTAERAAPYALMAPRGLDDAWRATSVYYRGQSDHGAVWHLGFVDPEVEYAAVEQGDGDPGKFVAKVTHQAADTGETVTVDGEEWARYEGQKYDALVLTAPDVTTVVTGTAPFARLTELADALEPQRSDAPQPSSGGDG</sequence>
<dbReference type="AlphaFoldDB" id="A0A927F231"/>
<organism evidence="2 3">
    <name type="scientific">Streptomyces chumphonensis</name>
    <dbReference type="NCBI Taxonomy" id="1214925"/>
    <lineage>
        <taxon>Bacteria</taxon>
        <taxon>Bacillati</taxon>
        <taxon>Actinomycetota</taxon>
        <taxon>Actinomycetes</taxon>
        <taxon>Kitasatosporales</taxon>
        <taxon>Streptomycetaceae</taxon>
        <taxon>Streptomyces</taxon>
    </lineage>
</organism>
<evidence type="ECO:0000313" key="2">
    <source>
        <dbReference type="EMBL" id="MBD3933590.1"/>
    </source>
</evidence>
<keyword evidence="3" id="KW-1185">Reference proteome</keyword>
<accession>A0A927F231</accession>
<protein>
    <submittedName>
        <fullName evidence="2">DUF4245 domain-containing protein</fullName>
    </submittedName>
</protein>
<evidence type="ECO:0000256" key="1">
    <source>
        <dbReference type="SAM" id="MobiDB-lite"/>
    </source>
</evidence>
<dbReference type="Proteomes" id="UP000632289">
    <property type="component" value="Unassembled WGS sequence"/>
</dbReference>
<dbReference type="InterPro" id="IPR025339">
    <property type="entry name" value="DUF4245"/>
</dbReference>
<dbReference type="Pfam" id="PF14030">
    <property type="entry name" value="DUF4245"/>
    <property type="match status" value="1"/>
</dbReference>
<feature type="compositionally biased region" description="Polar residues" evidence="1">
    <location>
        <begin position="166"/>
        <end position="176"/>
    </location>
</feature>
<evidence type="ECO:0000313" key="3">
    <source>
        <dbReference type="Proteomes" id="UP000632289"/>
    </source>
</evidence>
<proteinExistence type="predicted"/>